<reference evidence="2" key="2">
    <citation type="journal article" date="2023" name="Microbiol Resour">
        <title>Decontamination and Annotation of the Draft Genome Sequence of the Oomycete Lagenidium giganteum ARSEF 373.</title>
        <authorList>
            <person name="Morgan W.R."/>
            <person name="Tartar A."/>
        </authorList>
    </citation>
    <scope>NUCLEOTIDE SEQUENCE</scope>
    <source>
        <strain evidence="2">ARSEF 373</strain>
    </source>
</reference>
<evidence type="ECO:0008006" key="4">
    <source>
        <dbReference type="Google" id="ProtNLM"/>
    </source>
</evidence>
<gene>
    <name evidence="2" type="ORF">N0F65_009565</name>
</gene>
<sequence>MWKAMDGVSQRSKQHQLYRNLHVGMDHVLNYMGEKPLPASLQLRVDDVAVQDIWTLLVEATNKRKQMLRKAKMKQKKKLEVNTAVSDSEVAENGPSPLSSSSPVVASEADDNNLTQPPARKASPAPTPTGQQTALKVLDLGLSPPPRKPSPTSSKTAPVAAAAAAPAPRRSVSPDEMEQLTLFQQLKELPHLQSLSPGSKKFNALAKWVKCDKGKNSPLAKELKSWLEQKALSNNDNEDSEDSEAVAPSTPAPATSTPGKKSNGTAKKEKERDNGEELPRRHLRTRRRAYEAGSDSGSDEAEFLISGVDVLPSDAPRPTRNKRRHSLPATISFPTNPPSNVSTSTSEVSTDSGSSTTSTTTPMVLNFSSQNDGPVVAASTTVPAVAGAMVDDPMIGSSESNAIVLDDSDVDEEEEARVEVPPASAPPPPSQPQDIDPPQRKQARTKTSTKKTAGKISTRRHSLPARTKVASPPPPPKRKRQQPSPSPPSSSSEEDEDEDDEEKAPEEGALTSAVREAVSEEQALAAQESTDEDQDLFDLEEEDVYALLERKVVKNTTTNRDEVIYLIKWTNQPQAIWEAKINLPDKSVLWLEKVSRAAADALTPLPNRKRARR</sequence>
<feature type="compositionally biased region" description="Low complexity" evidence="1">
    <location>
        <begin position="338"/>
        <end position="362"/>
    </location>
</feature>
<evidence type="ECO:0000256" key="1">
    <source>
        <dbReference type="SAM" id="MobiDB-lite"/>
    </source>
</evidence>
<organism evidence="2 3">
    <name type="scientific">Lagenidium giganteum</name>
    <dbReference type="NCBI Taxonomy" id="4803"/>
    <lineage>
        <taxon>Eukaryota</taxon>
        <taxon>Sar</taxon>
        <taxon>Stramenopiles</taxon>
        <taxon>Oomycota</taxon>
        <taxon>Peronosporomycetes</taxon>
        <taxon>Pythiales</taxon>
        <taxon>Pythiaceae</taxon>
    </lineage>
</organism>
<feature type="compositionally biased region" description="Basic and acidic residues" evidence="1">
    <location>
        <begin position="266"/>
        <end position="280"/>
    </location>
</feature>
<protein>
    <recommendedName>
        <fullName evidence="4">Chromo domain-containing protein</fullName>
    </recommendedName>
</protein>
<feature type="compositionally biased region" description="Low complexity" evidence="1">
    <location>
        <begin position="150"/>
        <end position="171"/>
    </location>
</feature>
<name>A0AAV2YPM4_9STRA</name>
<feature type="region of interest" description="Disordered" evidence="1">
    <location>
        <begin position="230"/>
        <end position="375"/>
    </location>
</feature>
<feature type="compositionally biased region" description="Acidic residues" evidence="1">
    <location>
        <begin position="492"/>
        <end position="504"/>
    </location>
</feature>
<proteinExistence type="predicted"/>
<feature type="region of interest" description="Disordered" evidence="1">
    <location>
        <begin position="391"/>
        <end position="536"/>
    </location>
</feature>
<comment type="caution">
    <text evidence="2">The sequence shown here is derived from an EMBL/GenBank/DDBJ whole genome shotgun (WGS) entry which is preliminary data.</text>
</comment>
<feature type="compositionally biased region" description="Low complexity" evidence="1">
    <location>
        <begin position="247"/>
        <end position="258"/>
    </location>
</feature>
<reference evidence="2" key="1">
    <citation type="submission" date="2022-11" db="EMBL/GenBank/DDBJ databases">
        <authorList>
            <person name="Morgan W.R."/>
            <person name="Tartar A."/>
        </authorList>
    </citation>
    <scope>NUCLEOTIDE SEQUENCE</scope>
    <source>
        <strain evidence="2">ARSEF 373</strain>
    </source>
</reference>
<feature type="region of interest" description="Disordered" evidence="1">
    <location>
        <begin position="71"/>
        <end position="178"/>
    </location>
</feature>
<dbReference type="AlphaFoldDB" id="A0AAV2YPM4"/>
<evidence type="ECO:0000313" key="3">
    <source>
        <dbReference type="Proteomes" id="UP001146120"/>
    </source>
</evidence>
<dbReference type="Proteomes" id="UP001146120">
    <property type="component" value="Unassembled WGS sequence"/>
</dbReference>
<keyword evidence="3" id="KW-1185">Reference proteome</keyword>
<feature type="compositionally biased region" description="Basic residues" evidence="1">
    <location>
        <begin position="441"/>
        <end position="463"/>
    </location>
</feature>
<feature type="compositionally biased region" description="Acidic residues" evidence="1">
    <location>
        <begin position="406"/>
        <end position="416"/>
    </location>
</feature>
<accession>A0AAV2YPM4</accession>
<dbReference type="EMBL" id="DAKRPA010000176">
    <property type="protein sequence ID" value="DAZ96166.1"/>
    <property type="molecule type" value="Genomic_DNA"/>
</dbReference>
<evidence type="ECO:0000313" key="2">
    <source>
        <dbReference type="EMBL" id="DAZ96166.1"/>
    </source>
</evidence>